<dbReference type="PANTHER" id="PTHR32305">
    <property type="match status" value="1"/>
</dbReference>
<proteinExistence type="predicted"/>
<dbReference type="EMBL" id="AJXT01000016">
    <property type="protein sequence ID" value="EIL93640.1"/>
    <property type="molecule type" value="Genomic_DNA"/>
</dbReference>
<protein>
    <submittedName>
        <fullName evidence="5">Rhs family protein</fullName>
    </submittedName>
</protein>
<dbReference type="Pfam" id="PF25023">
    <property type="entry name" value="TEN_YD-shell"/>
    <property type="match status" value="1"/>
</dbReference>
<evidence type="ECO:0000313" key="5">
    <source>
        <dbReference type="EMBL" id="EIL93640.1"/>
    </source>
</evidence>
<keyword evidence="6" id="KW-1185">Reference proteome</keyword>
<name>I4W2E9_9GAMM</name>
<dbReference type="PATRIC" id="fig|1163407.3.peg.1596"/>
<evidence type="ECO:0000256" key="3">
    <source>
        <dbReference type="SAM" id="SignalP"/>
    </source>
</evidence>
<sequence>MRITWQGICLWAAVLLAFANAAHAQTVTPEDEYKKLIRVNEEIQPLGATPFGESVSLYNGSLSFEQTDISLAGNGPILQLSRSYHLREAKEAESIDGAFSDWDIEIPRITTMTAQQTNVTGWQINEPNSTARCTLFGPPPTVAAQVGGADWEPMTWWTGYQLIVPGSGSQDLLKRAAENTLSPSMGTTTFPIVTKQNWMIRCGVQTDDGVSGEGFTAIAPDGTKYTFNHLVYRWAPDMNRPSGSAPMSLQSIGVQPMMADDDYLRRRQASMLVTRVEDRFGNYLTYGYDGANLVSITASDGRALNLAYVPGTSRISTATLHSSSADRQWSYQYGTDVYHVLSKVTLPDSTSWSFAMADFLASDMDPAGGTCSTAAHLSTDTWTGSITHPSGLVGTFQVKGMVHGRSYVPRSCHGTGNDTPGSTAAIPRVYYQLTLMQKTFSGTGIPAETWHYSYSSANESWLQDCASGCVSTIWTDVANPLGQATRYTFSNRFDATEGQLLSTDFYSGAVGTTLLRSEDDDYAQIPPVTATWPWPWPERYGSALQSRMNRAQVEVSSPQTSRTVSQDGDAYTWQAEAFDAYAQVTQTRRSNSIAGQSPIDESTTYRNDPALWVLGLTLQVANNTTGEVESTDTYASGNDTLLTRTRFGQTLMHYAFNGAGQLASFTDGNGNTTSLSNYKRGIPQTIGYPDGTSESLAVDDFGQITSITDQAAHTTSYTYDPVGRVTQVTYPAGDEVAWYPTHFAYAFVTSAERGIAANHWRRTVTTGNASTVTYFDAMLRPSLSDTSIIGTAGSDTSTANAYDAKGQATFASYPVAGTPALSAITSGTHHSYDALGRPTQSIQDSELGPLTSLTAYLSGARRQVTDPKGNVTTTSYQVFDQPGGDAVIKVQAPQGITQTIARDLYGNPLSITQSGLNGTEQDSLTKYLYYDIYHRLCRSTEPESGSTVMHYDAANNLDWSATGLAITGSACSQDQVAAGAKTARTYDAMNRVLTITPPTGTQSTTYTYDTRGHVASASSGISLWWANYDTRGNITGEALWVNGQNAWGIGYSHDAYDHLSAIGYPGSPAEGVAYAPDALGRATQAGSYASGVHYFPDGSEQGHLLGNGISALIQKNTRLLPSGLSYALGGTQRLNEAYLYDKDANLTSVTDLVNGQNNQTLGYDGLNRLISAIAPNAWGTQSYAYDALNNLRQNVNIGFPINMHVDANNRLTSVTFGTTPFTTYQNDTRGNRTAMTYNGVTTQYSFDAKNQLLAVPGVASYAYDAARRRIMKTPAVGGAAAATYSFYNQVGQLMFGYDAATGQGTNYIYLNGKLIARHKGSTVTYLLTDRLGSPVREADASGNVTASFSYLPYGGLSSGPNQSQPGFTGHVNDPETAFVYMQARYYDGSTGYMLSVDPVGPVPGDVFGFNRYAYANNNPIINVDPDGRATDPEDDVKEGRVETPGVALRAAMNEAVGKELLAQIRDIDPTYQLPSVSGPQGGPYYTDTSNEILSSDLSKLQKDGPPQCVAPALPTTLVGDTADPRAGSNRSGTKFTSGNLLPKFGGVGDYQSDLKTLAGDTRLQVTGDSAPPGSQVGANGVFGRSPNSSGGKSIDIPANGDKPHETLHYEE</sequence>
<dbReference type="NCBIfam" id="TIGR01643">
    <property type="entry name" value="YD_repeat_2x"/>
    <property type="match status" value="1"/>
</dbReference>
<dbReference type="Pfam" id="PF05593">
    <property type="entry name" value="RHS_repeat"/>
    <property type="match status" value="1"/>
</dbReference>
<feature type="compositionally biased region" description="Polar residues" evidence="2">
    <location>
        <begin position="1528"/>
        <end position="1537"/>
    </location>
</feature>
<dbReference type="eggNOG" id="COG3209">
    <property type="taxonomic scope" value="Bacteria"/>
</dbReference>
<keyword evidence="3" id="KW-0732">Signal</keyword>
<gene>
    <name evidence="5" type="ORF">UU7_07968</name>
</gene>
<reference evidence="5 6" key="1">
    <citation type="journal article" date="2012" name="J. Bacteriol.">
        <title>Genome sequences for six rhodanobacter strains, isolated from soils and the terrestrial subsurface, with variable denitrification capabilities.</title>
        <authorList>
            <person name="Kostka J.E."/>
            <person name="Green S.J."/>
            <person name="Rishishwar L."/>
            <person name="Prakash O."/>
            <person name="Katz L.S."/>
            <person name="Marino-Ramirez L."/>
            <person name="Jordan I.K."/>
            <person name="Munk C."/>
            <person name="Ivanova N."/>
            <person name="Mikhailova N."/>
            <person name="Watson D.B."/>
            <person name="Brown S.D."/>
            <person name="Palumbo A.V."/>
            <person name="Brooks S.C."/>
        </authorList>
    </citation>
    <scope>NUCLEOTIDE SEQUENCE [LARGE SCALE GENOMIC DNA]</scope>
    <source>
        <strain evidence="5 6">B39</strain>
    </source>
</reference>
<evidence type="ECO:0000256" key="1">
    <source>
        <dbReference type="ARBA" id="ARBA00022737"/>
    </source>
</evidence>
<comment type="caution">
    <text evidence="5">The sequence shown here is derived from an EMBL/GenBank/DDBJ whole genome shotgun (WGS) entry which is preliminary data.</text>
</comment>
<keyword evidence="1" id="KW-0677">Repeat</keyword>
<dbReference type="Gene3D" id="2.180.10.10">
    <property type="entry name" value="RHS repeat-associated core"/>
    <property type="match status" value="2"/>
</dbReference>
<dbReference type="InterPro" id="IPR031325">
    <property type="entry name" value="RHS_repeat"/>
</dbReference>
<dbReference type="InterPro" id="IPR006530">
    <property type="entry name" value="YD"/>
</dbReference>
<feature type="compositionally biased region" description="Basic and acidic residues" evidence="2">
    <location>
        <begin position="1601"/>
        <end position="1611"/>
    </location>
</feature>
<dbReference type="InterPro" id="IPR050708">
    <property type="entry name" value="T6SS_VgrG/RHS"/>
</dbReference>
<dbReference type="InterPro" id="IPR056823">
    <property type="entry name" value="TEN-like_YD-shell"/>
</dbReference>
<evidence type="ECO:0000313" key="6">
    <source>
        <dbReference type="Proteomes" id="UP000003226"/>
    </source>
</evidence>
<dbReference type="Proteomes" id="UP000003226">
    <property type="component" value="Unassembled WGS sequence"/>
</dbReference>
<dbReference type="NCBIfam" id="TIGR03696">
    <property type="entry name" value="Rhs_assc_core"/>
    <property type="match status" value="1"/>
</dbReference>
<dbReference type="InterPro" id="IPR022385">
    <property type="entry name" value="Rhs_assc_core"/>
</dbReference>
<organism evidence="5 6">
    <name type="scientific">Rhodanobacter spathiphylli B39</name>
    <dbReference type="NCBI Taxonomy" id="1163407"/>
    <lineage>
        <taxon>Bacteria</taxon>
        <taxon>Pseudomonadati</taxon>
        <taxon>Pseudomonadota</taxon>
        <taxon>Gammaproteobacteria</taxon>
        <taxon>Lysobacterales</taxon>
        <taxon>Rhodanobacteraceae</taxon>
        <taxon>Rhodanobacter</taxon>
    </lineage>
</organism>
<feature type="signal peptide" evidence="3">
    <location>
        <begin position="1"/>
        <end position="24"/>
    </location>
</feature>
<evidence type="ECO:0000259" key="4">
    <source>
        <dbReference type="Pfam" id="PF25023"/>
    </source>
</evidence>
<evidence type="ECO:0000256" key="2">
    <source>
        <dbReference type="SAM" id="MobiDB-lite"/>
    </source>
</evidence>
<feature type="chain" id="PRO_5003697500" evidence="3">
    <location>
        <begin position="25"/>
        <end position="1611"/>
    </location>
</feature>
<dbReference type="STRING" id="1163407.UU7_07968"/>
<accession>I4W2E9</accession>
<dbReference type="OrthoDB" id="6904246at2"/>
<feature type="domain" description="Teneurin-like YD-shell" evidence="4">
    <location>
        <begin position="1122"/>
        <end position="1420"/>
    </location>
</feature>
<feature type="region of interest" description="Disordered" evidence="2">
    <location>
        <begin position="1565"/>
        <end position="1611"/>
    </location>
</feature>
<dbReference type="PANTHER" id="PTHR32305:SF15">
    <property type="entry name" value="PROTEIN RHSA-RELATED"/>
    <property type="match status" value="1"/>
</dbReference>
<feature type="region of interest" description="Disordered" evidence="2">
    <location>
        <begin position="1515"/>
        <end position="1537"/>
    </location>
</feature>
<dbReference type="RefSeq" id="WP_007807135.1">
    <property type="nucleotide sequence ID" value="NZ_AJXT01000016.1"/>
</dbReference>